<dbReference type="EMBL" id="JACNEP010000004">
    <property type="protein sequence ID" value="MBC3765673.1"/>
    <property type="molecule type" value="Genomic_DNA"/>
</dbReference>
<name>A0A8J6IUG4_9ALTE</name>
<evidence type="ECO:0000313" key="7">
    <source>
        <dbReference type="Proteomes" id="UP000601768"/>
    </source>
</evidence>
<evidence type="ECO:0000256" key="1">
    <source>
        <dbReference type="ARBA" id="ARBA00004761"/>
    </source>
</evidence>
<dbReference type="PANTHER" id="PTHR30246">
    <property type="entry name" value="2-KETO-3-DEOXY-6-PHOSPHOGLUCONATE ALDOLASE"/>
    <property type="match status" value="1"/>
</dbReference>
<dbReference type="InterPro" id="IPR000887">
    <property type="entry name" value="Aldlse_KDPG_KHG"/>
</dbReference>
<dbReference type="EC" id="4.1.3.16" evidence="6"/>
<evidence type="ECO:0000256" key="3">
    <source>
        <dbReference type="ARBA" id="ARBA00011233"/>
    </source>
</evidence>
<reference evidence="6" key="2">
    <citation type="submission" date="2020-08" db="EMBL/GenBank/DDBJ databases">
        <authorList>
            <person name="Lai Q."/>
        </authorList>
    </citation>
    <scope>NUCLEOTIDE SEQUENCE</scope>
    <source>
        <strain evidence="6">S27-2</strain>
    </source>
</reference>
<dbReference type="GO" id="GO:0008675">
    <property type="term" value="F:2-dehydro-3-deoxy-phosphogluconate aldolase activity"/>
    <property type="evidence" value="ECO:0007669"/>
    <property type="project" value="UniProtKB-EC"/>
</dbReference>
<dbReference type="InterPro" id="IPR031338">
    <property type="entry name" value="KDPG/KHG_AS_2"/>
</dbReference>
<evidence type="ECO:0000256" key="4">
    <source>
        <dbReference type="ARBA" id="ARBA00023239"/>
    </source>
</evidence>
<dbReference type="Proteomes" id="UP000601768">
    <property type="component" value="Unassembled WGS sequence"/>
</dbReference>
<dbReference type="CDD" id="cd00452">
    <property type="entry name" value="KDPG_aldolase"/>
    <property type="match status" value="1"/>
</dbReference>
<dbReference type="Pfam" id="PF01081">
    <property type="entry name" value="Aldolase"/>
    <property type="match status" value="1"/>
</dbReference>
<dbReference type="PANTHER" id="PTHR30246:SF1">
    <property type="entry name" value="2-DEHYDRO-3-DEOXY-6-PHOSPHOGALACTONATE ALDOLASE-RELATED"/>
    <property type="match status" value="1"/>
</dbReference>
<comment type="similarity">
    <text evidence="2">Belongs to the KHG/KDPG aldolase family.</text>
</comment>
<dbReference type="RefSeq" id="WP_186506133.1">
    <property type="nucleotide sequence ID" value="NZ_JACNEP010000004.1"/>
</dbReference>
<dbReference type="EC" id="4.1.2.14" evidence="6"/>
<proteinExistence type="inferred from homology"/>
<dbReference type="SUPFAM" id="SSF51569">
    <property type="entry name" value="Aldolase"/>
    <property type="match status" value="1"/>
</dbReference>
<accession>A0A8J6IUG4</accession>
<dbReference type="InterPro" id="IPR013785">
    <property type="entry name" value="Aldolase_TIM"/>
</dbReference>
<keyword evidence="5" id="KW-0119">Carbohydrate metabolism</keyword>
<evidence type="ECO:0000313" key="6">
    <source>
        <dbReference type="EMBL" id="MBC3765673.1"/>
    </source>
</evidence>
<gene>
    <name evidence="6" type="primary">eda</name>
    <name evidence="6" type="ORF">H8B19_07275</name>
</gene>
<organism evidence="6 7">
    <name type="scientific">Neptunicella marina</name>
    <dbReference type="NCBI Taxonomy" id="2125989"/>
    <lineage>
        <taxon>Bacteria</taxon>
        <taxon>Pseudomonadati</taxon>
        <taxon>Pseudomonadota</taxon>
        <taxon>Gammaproteobacteria</taxon>
        <taxon>Alteromonadales</taxon>
        <taxon>Alteromonadaceae</taxon>
        <taxon>Neptunicella</taxon>
    </lineage>
</organism>
<comment type="subunit">
    <text evidence="3">Homotrimer.</text>
</comment>
<evidence type="ECO:0000256" key="2">
    <source>
        <dbReference type="ARBA" id="ARBA00006906"/>
    </source>
</evidence>
<dbReference type="NCBIfam" id="TIGR01182">
    <property type="entry name" value="eda"/>
    <property type="match status" value="1"/>
</dbReference>
<keyword evidence="7" id="KW-1185">Reference proteome</keyword>
<dbReference type="PROSITE" id="PS00160">
    <property type="entry name" value="ALDOLASE_KDPG_KHG_2"/>
    <property type="match status" value="1"/>
</dbReference>
<evidence type="ECO:0000256" key="5">
    <source>
        <dbReference type="ARBA" id="ARBA00023277"/>
    </source>
</evidence>
<keyword evidence="4 6" id="KW-0456">Lyase</keyword>
<comment type="caution">
    <text evidence="6">The sequence shown here is derived from an EMBL/GenBank/DDBJ whole genome shotgun (WGS) entry which is preliminary data.</text>
</comment>
<dbReference type="AlphaFoldDB" id="A0A8J6IUG4"/>
<dbReference type="GO" id="GO:0008700">
    <property type="term" value="F:(R,S)-4-hydroxy-2-oxoglutarate aldolase activity"/>
    <property type="evidence" value="ECO:0007669"/>
    <property type="project" value="UniProtKB-EC"/>
</dbReference>
<sequence>MQSFSSLMGNQTLLPIITAQTPEQGVSIARAMSQAGIKLVEVVLRTPASLEALQAIKAELPELIVGAGTVLDAARLQQTIDAGSDFIVTPAISDKLLSALAESQIAALPGVSNTADILLASEHGFNELKLFPASLCGGAAFLKAVSSVFQGINFCPTGGVSADNKQDYLSLNNVFAVGGTWVSKAEWVEAQNWQAITDACVKANS</sequence>
<reference evidence="6" key="1">
    <citation type="journal article" date="2018" name="Int. J. Syst. Evol. Microbiol.">
        <title>Neptunicella marina gen. nov., sp. nov., isolated from surface seawater.</title>
        <authorList>
            <person name="Liu X."/>
            <person name="Lai Q."/>
            <person name="Du Y."/>
            <person name="Zhang X."/>
            <person name="Liu Z."/>
            <person name="Sun F."/>
            <person name="Shao Z."/>
        </authorList>
    </citation>
    <scope>NUCLEOTIDE SEQUENCE</scope>
    <source>
        <strain evidence="6">S27-2</strain>
    </source>
</reference>
<protein>
    <submittedName>
        <fullName evidence="6">Bifunctional 4-hydroxy-2-oxoglutarate aldolase/2-dehydro-3-deoxy-phosphogluconate aldolase</fullName>
        <ecNumber evidence="6">4.1.2.14</ecNumber>
        <ecNumber evidence="6">4.1.3.16</ecNumber>
    </submittedName>
</protein>
<comment type="pathway">
    <text evidence="1">Carbohydrate acid metabolism.</text>
</comment>
<dbReference type="Gene3D" id="3.20.20.70">
    <property type="entry name" value="Aldolase class I"/>
    <property type="match status" value="1"/>
</dbReference>